<accession>A0ABN9F3D4</accession>
<dbReference type="EMBL" id="CATNWA010016131">
    <property type="protein sequence ID" value="CAI9590131.1"/>
    <property type="molecule type" value="Genomic_DNA"/>
</dbReference>
<gene>
    <name evidence="1" type="ORF">SPARVUS_LOCUS11004720</name>
</gene>
<name>A0ABN9F3D4_9NEOB</name>
<protein>
    <submittedName>
        <fullName evidence="1">Uncharacterized protein</fullName>
    </submittedName>
</protein>
<reference evidence="1" key="1">
    <citation type="submission" date="2023-05" db="EMBL/GenBank/DDBJ databases">
        <authorList>
            <person name="Stuckert A."/>
        </authorList>
    </citation>
    <scope>NUCLEOTIDE SEQUENCE</scope>
</reference>
<comment type="caution">
    <text evidence="1">The sequence shown here is derived from an EMBL/GenBank/DDBJ whole genome shotgun (WGS) entry which is preliminary data.</text>
</comment>
<feature type="non-terminal residue" evidence="1">
    <location>
        <position position="1"/>
    </location>
</feature>
<keyword evidence="2" id="KW-1185">Reference proteome</keyword>
<sequence length="54" mass="5508">CSPSSATCQCPSVPPISVNQCHLSIPVSAIYQCCQSVSPNSASQCRLTVPASVA</sequence>
<dbReference type="Proteomes" id="UP001162483">
    <property type="component" value="Unassembled WGS sequence"/>
</dbReference>
<organism evidence="1 2">
    <name type="scientific">Staurois parvus</name>
    <dbReference type="NCBI Taxonomy" id="386267"/>
    <lineage>
        <taxon>Eukaryota</taxon>
        <taxon>Metazoa</taxon>
        <taxon>Chordata</taxon>
        <taxon>Craniata</taxon>
        <taxon>Vertebrata</taxon>
        <taxon>Euteleostomi</taxon>
        <taxon>Amphibia</taxon>
        <taxon>Batrachia</taxon>
        <taxon>Anura</taxon>
        <taxon>Neobatrachia</taxon>
        <taxon>Ranoidea</taxon>
        <taxon>Ranidae</taxon>
        <taxon>Staurois</taxon>
    </lineage>
</organism>
<evidence type="ECO:0000313" key="1">
    <source>
        <dbReference type="EMBL" id="CAI9590131.1"/>
    </source>
</evidence>
<proteinExistence type="predicted"/>
<evidence type="ECO:0000313" key="2">
    <source>
        <dbReference type="Proteomes" id="UP001162483"/>
    </source>
</evidence>